<organism evidence="1">
    <name type="scientific">Salmonella enterica subsp. enterica serovar Saintpaul</name>
    <dbReference type="NCBI Taxonomy" id="90105"/>
    <lineage>
        <taxon>Bacteria</taxon>
        <taxon>Pseudomonadati</taxon>
        <taxon>Pseudomonadota</taxon>
        <taxon>Gammaproteobacteria</taxon>
        <taxon>Enterobacterales</taxon>
        <taxon>Enterobacteriaceae</taxon>
        <taxon>Salmonella</taxon>
    </lineage>
</organism>
<name>A0A5W5K539_SALET</name>
<accession>A0A5W5K539</accession>
<dbReference type="EMBL" id="AAHKMO010000022">
    <property type="protein sequence ID" value="EBX1945332.1"/>
    <property type="molecule type" value="Genomic_DNA"/>
</dbReference>
<proteinExistence type="predicted"/>
<dbReference type="AlphaFoldDB" id="A0A5W5K539"/>
<evidence type="ECO:0000313" key="1">
    <source>
        <dbReference type="EMBL" id="EBX1945332.1"/>
    </source>
</evidence>
<protein>
    <submittedName>
        <fullName evidence="1">Uncharacterized protein</fullName>
    </submittedName>
</protein>
<reference evidence="1" key="1">
    <citation type="submission" date="2018-06" db="EMBL/GenBank/DDBJ databases">
        <authorList>
            <person name="Ashton P.M."/>
            <person name="Dallman T."/>
            <person name="Nair S."/>
            <person name="De Pinna E."/>
            <person name="Peters T."/>
            <person name="Grant K."/>
        </authorList>
    </citation>
    <scope>NUCLEOTIDE SEQUENCE</scope>
    <source>
        <strain evidence="1">187601</strain>
    </source>
</reference>
<sequence>MHRSSTGLLTDSVDNLTSVFHDRTIT</sequence>
<comment type="caution">
    <text evidence="1">The sequence shown here is derived from an EMBL/GenBank/DDBJ whole genome shotgun (WGS) entry which is preliminary data.</text>
</comment>
<gene>
    <name evidence="1" type="ORF">DRD48_16890</name>
</gene>